<feature type="chain" id="PRO_5006014774" evidence="1">
    <location>
        <begin position="27"/>
        <end position="142"/>
    </location>
</feature>
<proteinExistence type="predicted"/>
<reference evidence="2 3" key="3">
    <citation type="journal article" date="2013" name="Rice">
        <title>Improvement of the Oryza sativa Nipponbare reference genome using next generation sequence and optical map data.</title>
        <authorList>
            <person name="Kawahara Y."/>
            <person name="de la Bastide M."/>
            <person name="Hamilton J.P."/>
            <person name="Kanamori H."/>
            <person name="McCombie W.R."/>
            <person name="Ouyang S."/>
            <person name="Schwartz D.C."/>
            <person name="Tanaka T."/>
            <person name="Wu J."/>
            <person name="Zhou S."/>
            <person name="Childs K.L."/>
            <person name="Davidson R.M."/>
            <person name="Lin H."/>
            <person name="Quesada-Ocampo L."/>
            <person name="Vaillancourt B."/>
            <person name="Sakai H."/>
            <person name="Lee S.S."/>
            <person name="Kim J."/>
            <person name="Numa H."/>
            <person name="Itoh T."/>
            <person name="Buell C.R."/>
            <person name="Matsumoto T."/>
        </authorList>
    </citation>
    <scope>NUCLEOTIDE SEQUENCE [LARGE SCALE GENOMIC DNA]</scope>
    <source>
        <strain evidence="3">cv. Nipponbare</strain>
    </source>
</reference>
<gene>
    <name evidence="2" type="ordered locus">Os03g0782950</name>
    <name evidence="2" type="ORF">OSNPB_030782950</name>
</gene>
<sequence length="142" mass="15883">MSSLIIFWKLELKLLLIDFMCSMAKSTSPTSIRHFNKMTCEFTLSTLDGIQDKTLSAPLNIPCLQSARINTVNTELATSVSCTTHLVKISTACSYFFSWHSILMTEVYVVTSGDTPFWNMRSNSCWACSLSLISANFVMSIL</sequence>
<dbReference type="AlphaFoldDB" id="A0A0N7KI58"/>
<keyword evidence="1" id="KW-0732">Signal</keyword>
<dbReference type="PaxDb" id="39947-A0A0N7KI58"/>
<dbReference type="EMBL" id="AP014959">
    <property type="protein sequence ID" value="BAS86697.1"/>
    <property type="molecule type" value="Genomic_DNA"/>
</dbReference>
<reference evidence="3" key="1">
    <citation type="journal article" date="2005" name="Nature">
        <title>The map-based sequence of the rice genome.</title>
        <authorList>
            <consortium name="International rice genome sequencing project (IRGSP)"/>
            <person name="Matsumoto T."/>
            <person name="Wu J."/>
            <person name="Kanamori H."/>
            <person name="Katayose Y."/>
            <person name="Fujisawa M."/>
            <person name="Namiki N."/>
            <person name="Mizuno H."/>
            <person name="Yamamoto K."/>
            <person name="Antonio B.A."/>
            <person name="Baba T."/>
            <person name="Sakata K."/>
            <person name="Nagamura Y."/>
            <person name="Aoki H."/>
            <person name="Arikawa K."/>
            <person name="Arita K."/>
            <person name="Bito T."/>
            <person name="Chiden Y."/>
            <person name="Fujitsuka N."/>
            <person name="Fukunaka R."/>
            <person name="Hamada M."/>
            <person name="Harada C."/>
            <person name="Hayashi A."/>
            <person name="Hijishita S."/>
            <person name="Honda M."/>
            <person name="Hosokawa S."/>
            <person name="Ichikawa Y."/>
            <person name="Idonuma A."/>
            <person name="Iijima M."/>
            <person name="Ikeda M."/>
            <person name="Ikeno M."/>
            <person name="Ito K."/>
            <person name="Ito S."/>
            <person name="Ito T."/>
            <person name="Ito Y."/>
            <person name="Ito Y."/>
            <person name="Iwabuchi A."/>
            <person name="Kamiya K."/>
            <person name="Karasawa W."/>
            <person name="Kurita K."/>
            <person name="Katagiri S."/>
            <person name="Kikuta A."/>
            <person name="Kobayashi H."/>
            <person name="Kobayashi N."/>
            <person name="Machita K."/>
            <person name="Maehara T."/>
            <person name="Masukawa M."/>
            <person name="Mizubayashi T."/>
            <person name="Mukai Y."/>
            <person name="Nagasaki H."/>
            <person name="Nagata Y."/>
            <person name="Naito S."/>
            <person name="Nakashima M."/>
            <person name="Nakama Y."/>
            <person name="Nakamichi Y."/>
            <person name="Nakamura M."/>
            <person name="Meguro A."/>
            <person name="Negishi M."/>
            <person name="Ohta I."/>
            <person name="Ohta T."/>
            <person name="Okamoto M."/>
            <person name="Ono N."/>
            <person name="Saji S."/>
            <person name="Sakaguchi M."/>
            <person name="Sakai K."/>
            <person name="Shibata M."/>
            <person name="Shimokawa T."/>
            <person name="Song J."/>
            <person name="Takazaki Y."/>
            <person name="Terasawa K."/>
            <person name="Tsugane M."/>
            <person name="Tsuji K."/>
            <person name="Ueda S."/>
            <person name="Waki K."/>
            <person name="Yamagata H."/>
            <person name="Yamamoto M."/>
            <person name="Yamamoto S."/>
            <person name="Yamane H."/>
            <person name="Yoshiki S."/>
            <person name="Yoshihara R."/>
            <person name="Yukawa K."/>
            <person name="Zhong H."/>
            <person name="Yano M."/>
            <person name="Yuan Q."/>
            <person name="Ouyang S."/>
            <person name="Liu J."/>
            <person name="Jones K.M."/>
            <person name="Gansberger K."/>
            <person name="Moffat K."/>
            <person name="Hill J."/>
            <person name="Bera J."/>
            <person name="Fadrosh D."/>
            <person name="Jin S."/>
            <person name="Johri S."/>
            <person name="Kim M."/>
            <person name="Overton L."/>
            <person name="Reardon M."/>
            <person name="Tsitrin T."/>
            <person name="Vuong H."/>
            <person name="Weaver B."/>
            <person name="Ciecko A."/>
            <person name="Tallon L."/>
            <person name="Jackson J."/>
            <person name="Pai G."/>
            <person name="Aken S.V."/>
            <person name="Utterback T."/>
            <person name="Reidmuller S."/>
            <person name="Feldblyum T."/>
            <person name="Hsiao J."/>
            <person name="Zismann V."/>
            <person name="Iobst S."/>
            <person name="de Vazeille A.R."/>
            <person name="Buell C.R."/>
            <person name="Ying K."/>
            <person name="Li Y."/>
            <person name="Lu T."/>
            <person name="Huang Y."/>
            <person name="Zhao Q."/>
            <person name="Feng Q."/>
            <person name="Zhang L."/>
            <person name="Zhu J."/>
            <person name="Weng Q."/>
            <person name="Mu J."/>
            <person name="Lu Y."/>
            <person name="Fan D."/>
            <person name="Liu Y."/>
            <person name="Guan J."/>
            <person name="Zhang Y."/>
            <person name="Yu S."/>
            <person name="Liu X."/>
            <person name="Zhang Y."/>
            <person name="Hong G."/>
            <person name="Han B."/>
            <person name="Choisne N."/>
            <person name="Demange N."/>
            <person name="Orjeda G."/>
            <person name="Samain S."/>
            <person name="Cattolico L."/>
            <person name="Pelletier E."/>
            <person name="Couloux A."/>
            <person name="Segurens B."/>
            <person name="Wincker P."/>
            <person name="D'Hont A."/>
            <person name="Scarpelli C."/>
            <person name="Weissenbach J."/>
            <person name="Salanoubat M."/>
            <person name="Quetier F."/>
            <person name="Yu Y."/>
            <person name="Kim H.R."/>
            <person name="Rambo T."/>
            <person name="Currie J."/>
            <person name="Collura K."/>
            <person name="Luo M."/>
            <person name="Yang T."/>
            <person name="Ammiraju J.S.S."/>
            <person name="Engler F."/>
            <person name="Soderlund C."/>
            <person name="Wing R.A."/>
            <person name="Palmer L.E."/>
            <person name="de la Bastide M."/>
            <person name="Spiegel L."/>
            <person name="Nascimento L."/>
            <person name="Zutavern T."/>
            <person name="O'Shaughnessy A."/>
            <person name="Dike S."/>
            <person name="Dedhia N."/>
            <person name="Preston R."/>
            <person name="Balija V."/>
            <person name="McCombie W.R."/>
            <person name="Chow T."/>
            <person name="Chen H."/>
            <person name="Chung M."/>
            <person name="Chen C."/>
            <person name="Shaw J."/>
            <person name="Wu H."/>
            <person name="Hsiao K."/>
            <person name="Chao Y."/>
            <person name="Chu M."/>
            <person name="Cheng C."/>
            <person name="Hour A."/>
            <person name="Lee P."/>
            <person name="Lin S."/>
            <person name="Lin Y."/>
            <person name="Liou J."/>
            <person name="Liu S."/>
            <person name="Hsing Y."/>
            <person name="Raghuvanshi S."/>
            <person name="Mohanty A."/>
            <person name="Bharti A.K."/>
            <person name="Gaur A."/>
            <person name="Gupta V."/>
            <person name="Kumar D."/>
            <person name="Ravi V."/>
            <person name="Vij S."/>
            <person name="Kapur A."/>
            <person name="Khurana P."/>
            <person name="Khurana P."/>
            <person name="Khurana J.P."/>
            <person name="Tyagi A.K."/>
            <person name="Gaikwad K."/>
            <person name="Singh A."/>
            <person name="Dalal V."/>
            <person name="Srivastava S."/>
            <person name="Dixit A."/>
            <person name="Pal A.K."/>
            <person name="Ghazi I.A."/>
            <person name="Yadav M."/>
            <person name="Pandit A."/>
            <person name="Bhargava A."/>
            <person name="Sureshbabu K."/>
            <person name="Batra K."/>
            <person name="Sharma T.R."/>
            <person name="Mohapatra T."/>
            <person name="Singh N.K."/>
            <person name="Messing J."/>
            <person name="Nelson A.B."/>
            <person name="Fuks G."/>
            <person name="Kavchok S."/>
            <person name="Keizer G."/>
            <person name="Linton E."/>
            <person name="Llaca V."/>
            <person name="Song R."/>
            <person name="Tanyolac B."/>
            <person name="Young S."/>
            <person name="Ho-Il K."/>
            <person name="Hahn J.H."/>
            <person name="Sangsakoo G."/>
            <person name="Vanavichit A."/>
            <person name="de Mattos Luiz.A.T."/>
            <person name="Zimmer P.D."/>
            <person name="Malone G."/>
            <person name="Dellagostin O."/>
            <person name="de Oliveira A.C."/>
            <person name="Bevan M."/>
            <person name="Bancroft I."/>
            <person name="Minx P."/>
            <person name="Cordum H."/>
            <person name="Wilson R."/>
            <person name="Cheng Z."/>
            <person name="Jin W."/>
            <person name="Jiang J."/>
            <person name="Leong S.A."/>
            <person name="Iwama H."/>
            <person name="Gojobori T."/>
            <person name="Itoh T."/>
            <person name="Niimura Y."/>
            <person name="Fujii Y."/>
            <person name="Habara T."/>
            <person name="Sakai H."/>
            <person name="Sato Y."/>
            <person name="Wilson G."/>
            <person name="Kumar K."/>
            <person name="McCouch S."/>
            <person name="Juretic N."/>
            <person name="Hoen D."/>
            <person name="Wright S."/>
            <person name="Bruskiewich R."/>
            <person name="Bureau T."/>
            <person name="Miyao A."/>
            <person name="Hirochika H."/>
            <person name="Nishikawa T."/>
            <person name="Kadowaki K."/>
            <person name="Sugiura M."/>
            <person name="Burr B."/>
            <person name="Sasaki T."/>
        </authorList>
    </citation>
    <scope>NUCLEOTIDE SEQUENCE [LARGE SCALE GENOMIC DNA]</scope>
    <source>
        <strain evidence="3">cv. Nipponbare</strain>
    </source>
</reference>
<accession>A0A0N7KI58</accession>
<name>A0A0N7KI58_ORYSJ</name>
<protein>
    <submittedName>
        <fullName evidence="2">Os03g0782950 protein</fullName>
    </submittedName>
</protein>
<dbReference type="Proteomes" id="UP000059680">
    <property type="component" value="Chromosome 3"/>
</dbReference>
<reference evidence="2 3" key="2">
    <citation type="journal article" date="2013" name="Plant Cell Physiol.">
        <title>Rice Annotation Project Database (RAP-DB): an integrative and interactive database for rice genomics.</title>
        <authorList>
            <person name="Sakai H."/>
            <person name="Lee S.S."/>
            <person name="Tanaka T."/>
            <person name="Numa H."/>
            <person name="Kim J."/>
            <person name="Kawahara Y."/>
            <person name="Wakimoto H."/>
            <person name="Yang C.C."/>
            <person name="Iwamoto M."/>
            <person name="Abe T."/>
            <person name="Yamada Y."/>
            <person name="Muto A."/>
            <person name="Inokuchi H."/>
            <person name="Ikemura T."/>
            <person name="Matsumoto T."/>
            <person name="Sasaki T."/>
            <person name="Itoh T."/>
        </authorList>
    </citation>
    <scope>NUCLEOTIDE SEQUENCE [LARGE SCALE GENOMIC DNA]</scope>
    <source>
        <strain evidence="3">cv. Nipponbare</strain>
    </source>
</reference>
<organism evidence="2 3">
    <name type="scientific">Oryza sativa subsp. japonica</name>
    <name type="common">Rice</name>
    <dbReference type="NCBI Taxonomy" id="39947"/>
    <lineage>
        <taxon>Eukaryota</taxon>
        <taxon>Viridiplantae</taxon>
        <taxon>Streptophyta</taxon>
        <taxon>Embryophyta</taxon>
        <taxon>Tracheophyta</taxon>
        <taxon>Spermatophyta</taxon>
        <taxon>Magnoliopsida</taxon>
        <taxon>Liliopsida</taxon>
        <taxon>Poales</taxon>
        <taxon>Poaceae</taxon>
        <taxon>BOP clade</taxon>
        <taxon>Oryzoideae</taxon>
        <taxon>Oryzeae</taxon>
        <taxon>Oryzinae</taxon>
        <taxon>Oryza</taxon>
        <taxon>Oryza sativa</taxon>
    </lineage>
</organism>
<keyword evidence="3" id="KW-1185">Reference proteome</keyword>
<evidence type="ECO:0000313" key="3">
    <source>
        <dbReference type="Proteomes" id="UP000059680"/>
    </source>
</evidence>
<dbReference type="InParanoid" id="A0A0N7KI58"/>
<evidence type="ECO:0000313" key="2">
    <source>
        <dbReference type="EMBL" id="BAS86697.1"/>
    </source>
</evidence>
<evidence type="ECO:0000256" key="1">
    <source>
        <dbReference type="SAM" id="SignalP"/>
    </source>
</evidence>
<feature type="signal peptide" evidence="1">
    <location>
        <begin position="1"/>
        <end position="26"/>
    </location>
</feature>
<dbReference type="Gramene" id="Os03t0782950-00">
    <property type="protein sequence ID" value="Os03t0782950-00"/>
    <property type="gene ID" value="Os03g0782950"/>
</dbReference>